<evidence type="ECO:0000256" key="9">
    <source>
        <dbReference type="ARBA" id="ARBA00023306"/>
    </source>
</evidence>
<proteinExistence type="predicted"/>
<comment type="subunit">
    <text evidence="3">Interacts with UHRF2/NIRF.</text>
</comment>
<dbReference type="GO" id="GO:0016567">
    <property type="term" value="P:protein ubiquitination"/>
    <property type="evidence" value="ECO:0007669"/>
    <property type="project" value="InterPro"/>
</dbReference>
<evidence type="ECO:0000313" key="11">
    <source>
        <dbReference type="EMBL" id="VUZ41729.1"/>
    </source>
</evidence>
<feature type="compositionally biased region" description="Basic and acidic residues" evidence="10">
    <location>
        <begin position="119"/>
        <end position="131"/>
    </location>
</feature>
<keyword evidence="5" id="KW-0597">Phosphoprotein</keyword>
<feature type="compositionally biased region" description="Acidic residues" evidence="10">
    <location>
        <begin position="107"/>
        <end position="118"/>
    </location>
</feature>
<dbReference type="Proteomes" id="UP000321570">
    <property type="component" value="Unassembled WGS sequence"/>
</dbReference>
<comment type="function">
    <text evidence="1">May be involved in cell cycle regulation.</text>
</comment>
<feature type="region of interest" description="Disordered" evidence="10">
    <location>
        <begin position="18"/>
        <end position="50"/>
    </location>
</feature>
<reference evidence="11 12" key="1">
    <citation type="submission" date="2019-07" db="EMBL/GenBank/DDBJ databases">
        <authorList>
            <person name="Jastrzebski P J."/>
            <person name="Paukszto L."/>
            <person name="Jastrzebski P J."/>
        </authorList>
    </citation>
    <scope>NUCLEOTIDE SEQUENCE [LARGE SCALE GENOMIC DNA]</scope>
    <source>
        <strain evidence="11 12">WMS-il1</strain>
    </source>
</reference>
<dbReference type="EMBL" id="CABIJS010000066">
    <property type="protein sequence ID" value="VUZ41729.1"/>
    <property type="molecule type" value="Genomic_DNA"/>
</dbReference>
<feature type="compositionally biased region" description="Polar residues" evidence="10">
    <location>
        <begin position="132"/>
        <end position="142"/>
    </location>
</feature>
<evidence type="ECO:0000256" key="2">
    <source>
        <dbReference type="ARBA" id="ARBA00004123"/>
    </source>
</evidence>
<evidence type="ECO:0000256" key="7">
    <source>
        <dbReference type="ARBA" id="ARBA00022990"/>
    </source>
</evidence>
<dbReference type="GO" id="GO:0005634">
    <property type="term" value="C:nucleus"/>
    <property type="evidence" value="ECO:0007669"/>
    <property type="project" value="UniProtKB-SubCell"/>
</dbReference>
<evidence type="ECO:0000256" key="1">
    <source>
        <dbReference type="ARBA" id="ARBA00002646"/>
    </source>
</evidence>
<evidence type="ECO:0000256" key="8">
    <source>
        <dbReference type="ARBA" id="ARBA00023242"/>
    </source>
</evidence>
<keyword evidence="7" id="KW-0007">Acetylation</keyword>
<name>A0A564Y427_HYMDI</name>
<evidence type="ECO:0000256" key="4">
    <source>
        <dbReference type="ARBA" id="ARBA00022059"/>
    </source>
</evidence>
<keyword evidence="8" id="KW-0539">Nucleus</keyword>
<dbReference type="PANTHER" id="PTHR16523:SF6">
    <property type="entry name" value="PEST PROTEOLYTIC SIGNAL-CONTAINING NUCLEAR PROTEIN"/>
    <property type="match status" value="1"/>
</dbReference>
<feature type="region of interest" description="Disordered" evidence="10">
    <location>
        <begin position="73"/>
        <end position="145"/>
    </location>
</feature>
<feature type="compositionally biased region" description="Basic and acidic residues" evidence="10">
    <location>
        <begin position="20"/>
        <end position="44"/>
    </location>
</feature>
<evidence type="ECO:0000313" key="12">
    <source>
        <dbReference type="Proteomes" id="UP000321570"/>
    </source>
</evidence>
<keyword evidence="6" id="KW-0832">Ubl conjugation</keyword>
<evidence type="ECO:0000256" key="3">
    <source>
        <dbReference type="ARBA" id="ARBA00011097"/>
    </source>
</evidence>
<keyword evidence="12" id="KW-1185">Reference proteome</keyword>
<organism evidence="11 12">
    <name type="scientific">Hymenolepis diminuta</name>
    <name type="common">Rat tapeworm</name>
    <dbReference type="NCBI Taxonomy" id="6216"/>
    <lineage>
        <taxon>Eukaryota</taxon>
        <taxon>Metazoa</taxon>
        <taxon>Spiralia</taxon>
        <taxon>Lophotrochozoa</taxon>
        <taxon>Platyhelminthes</taxon>
        <taxon>Cestoda</taxon>
        <taxon>Eucestoda</taxon>
        <taxon>Cyclophyllidea</taxon>
        <taxon>Hymenolepididae</taxon>
        <taxon>Hymenolepis</taxon>
    </lineage>
</organism>
<dbReference type="GO" id="GO:0043161">
    <property type="term" value="P:proteasome-mediated ubiquitin-dependent protein catabolic process"/>
    <property type="evidence" value="ECO:0007669"/>
    <property type="project" value="TreeGrafter"/>
</dbReference>
<evidence type="ECO:0000256" key="10">
    <source>
        <dbReference type="SAM" id="MobiDB-lite"/>
    </source>
</evidence>
<dbReference type="AlphaFoldDB" id="A0A564Y427"/>
<sequence>MYSLYIVFRVIMNQKGSHVTSHDKSGELKRKYPDDSEIGKDLKCNRTSNSNISKAPSVAIAIPLSKRRNIPPKKISLNLSTKSSAGNSKLEAPKVRPLSEDVAQVFGEDESEEEEEMPVEARIRMRNKGRETPTSSGPNSFGKSRYGFIDRRALQNKQLEALNEMVSGDNEDN</sequence>
<comment type="subcellular location">
    <subcellularLocation>
        <location evidence="2">Nucleus</location>
    </subcellularLocation>
</comment>
<keyword evidence="9" id="KW-0131">Cell cycle</keyword>
<dbReference type="PANTHER" id="PTHR16523">
    <property type="entry name" value="PEST PROTEOLYTIC SIGNAL-CONTAINING NUCLEAR PROTEIN"/>
    <property type="match status" value="1"/>
</dbReference>
<protein>
    <recommendedName>
        <fullName evidence="4">PEST proteolytic signal-containing nuclear protein</fullName>
    </recommendedName>
</protein>
<accession>A0A564Y427</accession>
<evidence type="ECO:0000256" key="6">
    <source>
        <dbReference type="ARBA" id="ARBA00022843"/>
    </source>
</evidence>
<feature type="compositionally biased region" description="Polar residues" evidence="10">
    <location>
        <begin position="77"/>
        <end position="87"/>
    </location>
</feature>
<dbReference type="Pfam" id="PF15473">
    <property type="entry name" value="PCNP"/>
    <property type="match status" value="1"/>
</dbReference>
<evidence type="ECO:0000256" key="5">
    <source>
        <dbReference type="ARBA" id="ARBA00022553"/>
    </source>
</evidence>
<dbReference type="InterPro" id="IPR029169">
    <property type="entry name" value="PCNP"/>
</dbReference>
<gene>
    <name evidence="11" type="ORF">WMSIL1_LOCUS2422</name>
</gene>